<feature type="compositionally biased region" description="Low complexity" evidence="1">
    <location>
        <begin position="283"/>
        <end position="293"/>
    </location>
</feature>
<reference evidence="2 3" key="1">
    <citation type="submission" date="2024-03" db="EMBL/GenBank/DDBJ databases">
        <title>The Acrasis kona genome and developmental transcriptomes reveal deep origins of eukaryotic multicellular pathways.</title>
        <authorList>
            <person name="Sheikh S."/>
            <person name="Fu C.-J."/>
            <person name="Brown M.W."/>
            <person name="Baldauf S.L."/>
        </authorList>
    </citation>
    <scope>NUCLEOTIDE SEQUENCE [LARGE SCALE GENOMIC DNA]</scope>
    <source>
        <strain evidence="2 3">ATCC MYA-3509</strain>
    </source>
</reference>
<protein>
    <submittedName>
        <fullName evidence="2">Calcium-binding protein</fullName>
    </submittedName>
</protein>
<proteinExistence type="predicted"/>
<feature type="compositionally biased region" description="Low complexity" evidence="1">
    <location>
        <begin position="302"/>
        <end position="312"/>
    </location>
</feature>
<feature type="compositionally biased region" description="Low complexity" evidence="1">
    <location>
        <begin position="489"/>
        <end position="507"/>
    </location>
</feature>
<name>A0AAW2ZJ63_9EUKA</name>
<accession>A0AAW2ZJ63</accession>
<feature type="region of interest" description="Disordered" evidence="1">
    <location>
        <begin position="485"/>
        <end position="513"/>
    </location>
</feature>
<dbReference type="Proteomes" id="UP001431209">
    <property type="component" value="Unassembled WGS sequence"/>
</dbReference>
<evidence type="ECO:0000313" key="2">
    <source>
        <dbReference type="EMBL" id="KAL0489342.1"/>
    </source>
</evidence>
<feature type="region of interest" description="Disordered" evidence="1">
    <location>
        <begin position="372"/>
        <end position="396"/>
    </location>
</feature>
<feature type="compositionally biased region" description="Polar residues" evidence="1">
    <location>
        <begin position="233"/>
        <end position="245"/>
    </location>
</feature>
<feature type="compositionally biased region" description="Polar residues" evidence="1">
    <location>
        <begin position="257"/>
        <end position="282"/>
    </location>
</feature>
<feature type="compositionally biased region" description="Polar residues" evidence="1">
    <location>
        <begin position="330"/>
        <end position="343"/>
    </location>
</feature>
<keyword evidence="3" id="KW-1185">Reference proteome</keyword>
<organism evidence="2 3">
    <name type="scientific">Acrasis kona</name>
    <dbReference type="NCBI Taxonomy" id="1008807"/>
    <lineage>
        <taxon>Eukaryota</taxon>
        <taxon>Discoba</taxon>
        <taxon>Heterolobosea</taxon>
        <taxon>Tetramitia</taxon>
        <taxon>Eutetramitia</taxon>
        <taxon>Acrasidae</taxon>
        <taxon>Acrasis</taxon>
    </lineage>
</organism>
<feature type="region of interest" description="Disordered" evidence="1">
    <location>
        <begin position="189"/>
        <end position="210"/>
    </location>
</feature>
<dbReference type="EMBL" id="JAOPGA020001549">
    <property type="protein sequence ID" value="KAL0489342.1"/>
    <property type="molecule type" value="Genomic_DNA"/>
</dbReference>
<evidence type="ECO:0000313" key="3">
    <source>
        <dbReference type="Proteomes" id="UP001431209"/>
    </source>
</evidence>
<evidence type="ECO:0000256" key="1">
    <source>
        <dbReference type="SAM" id="MobiDB-lite"/>
    </source>
</evidence>
<gene>
    <name evidence="2" type="ORF">AKO1_009225</name>
</gene>
<comment type="caution">
    <text evidence="2">The sequence shown here is derived from an EMBL/GenBank/DDBJ whole genome shotgun (WGS) entry which is preliminary data.</text>
</comment>
<feature type="region of interest" description="Disordered" evidence="1">
    <location>
        <begin position="233"/>
        <end position="358"/>
    </location>
</feature>
<dbReference type="AlphaFoldDB" id="A0AAW2ZJ63"/>
<sequence length="513" mass="57823">MQAGDEIIGYDEVERRAKDIKDTVAHFDMKENWEVILDKYRLLVAQFNKLEEEMKEETKMITLHPLAVDWEGHAPEWIPNMLSVYTNDEKVMSDQTSANREMEQLKIVDKEGRIESAQLRKLLLRHNDRCSIIQDDYEKLANQFKQKSESLIPQHYISEDNELKQMRNRTNDLLPSLFTGAKIIPKAEQGPEGIKKVRKSKPRSHYIPPKANIKSVTGQSLDQFTPAFYNNQQHTKQEANPSTAPQAGPLKQAIRRPSTTQDIDQARVQQPITGNATISPKQNNVNNNGNLNGRPQSPFRNTPSPSTLTPTTVMMGNQTVPPAGVARPITGNQFANMPANNNPVPRRMKTSTPTNANGAAHQFQSIQQSNLIDLTGGPQTNTPQPTPQPTFQPGVNPQRPPFIQNTALRMSTNQQPSTFVPNPMQNRGVPGNGQPMNPNMQMFQQQQQYPLQMPRMPTLPATQYQGFYNARSNVQVPYNMLGRGTSAYPMQQIPNPGQQQPNPQQQQKANKKM</sequence>